<evidence type="ECO:0000313" key="1">
    <source>
        <dbReference type="EMBL" id="GAA4439746.1"/>
    </source>
</evidence>
<gene>
    <name evidence="1" type="ORF">GCM10023188_36290</name>
</gene>
<evidence type="ECO:0000313" key="2">
    <source>
        <dbReference type="Proteomes" id="UP001500552"/>
    </source>
</evidence>
<proteinExistence type="predicted"/>
<comment type="caution">
    <text evidence="1">The sequence shown here is derived from an EMBL/GenBank/DDBJ whole genome shotgun (WGS) entry which is preliminary data.</text>
</comment>
<dbReference type="InterPro" id="IPR036624">
    <property type="entry name" value="Hcp1-lik_sf"/>
</dbReference>
<accession>A0ABP8LZE6</accession>
<dbReference type="EMBL" id="BAABHC010000027">
    <property type="protein sequence ID" value="GAA4439746.1"/>
    <property type="molecule type" value="Genomic_DNA"/>
</dbReference>
<sequence>MAVNARLNLDSLKDVRVIDFSYNFNRDIDASGRPSGAVRGGTVNITIESTKSAFLPAWMTVGSGKTKSGEITISDDEDDAKSLKKIKFDDAFIVNYGENFSWQGGENMMETFTVSAHKLKVDGENGPAEFQNEWPSKK</sequence>
<organism evidence="1 2">
    <name type="scientific">Pontibacter saemangeumensis</name>
    <dbReference type="NCBI Taxonomy" id="1084525"/>
    <lineage>
        <taxon>Bacteria</taxon>
        <taxon>Pseudomonadati</taxon>
        <taxon>Bacteroidota</taxon>
        <taxon>Cytophagia</taxon>
        <taxon>Cytophagales</taxon>
        <taxon>Hymenobacteraceae</taxon>
        <taxon>Pontibacter</taxon>
    </lineage>
</organism>
<dbReference type="Gene3D" id="2.30.110.20">
    <property type="entry name" value="Hcp1-like"/>
    <property type="match status" value="1"/>
</dbReference>
<reference evidence="2" key="1">
    <citation type="journal article" date="2019" name="Int. J. Syst. Evol. Microbiol.">
        <title>The Global Catalogue of Microorganisms (GCM) 10K type strain sequencing project: providing services to taxonomists for standard genome sequencing and annotation.</title>
        <authorList>
            <consortium name="The Broad Institute Genomics Platform"/>
            <consortium name="The Broad Institute Genome Sequencing Center for Infectious Disease"/>
            <person name="Wu L."/>
            <person name="Ma J."/>
        </authorList>
    </citation>
    <scope>NUCLEOTIDE SEQUENCE [LARGE SCALE GENOMIC DNA]</scope>
    <source>
        <strain evidence="2">JCM 17926</strain>
    </source>
</reference>
<dbReference type="Pfam" id="PF17642">
    <property type="entry name" value="TssD"/>
    <property type="match status" value="1"/>
</dbReference>
<protein>
    <recommendedName>
        <fullName evidence="3">Phage tail tube protein</fullName>
    </recommendedName>
</protein>
<dbReference type="RefSeq" id="WP_345160984.1">
    <property type="nucleotide sequence ID" value="NZ_BAABHC010000027.1"/>
</dbReference>
<name>A0ABP8LZE6_9BACT</name>
<dbReference type="InterPro" id="IPR041408">
    <property type="entry name" value="Hcp_Tssd"/>
</dbReference>
<keyword evidence="2" id="KW-1185">Reference proteome</keyword>
<dbReference type="Proteomes" id="UP001500552">
    <property type="component" value="Unassembled WGS sequence"/>
</dbReference>
<evidence type="ECO:0008006" key="3">
    <source>
        <dbReference type="Google" id="ProtNLM"/>
    </source>
</evidence>